<sequence length="188" mass="20077">MRQILMRMFGHPHGVLGRLGGVIMARTNQKCAAWVIDLLEVLPNDKILEVGFGPGVGIELLNRSTPAGYVAGVDPSKEMVEAATARNGKAIKSGHVDLRIGSVDRLPFDDNTFDKALAINSMQAWPDAVAGLREIHRVLKANCKIVLGFTPYSGQSKNGVPEKLAAAGFVNICIVESDPGFCALASKP</sequence>
<keyword evidence="4" id="KW-1185">Reference proteome</keyword>
<evidence type="ECO:0000256" key="1">
    <source>
        <dbReference type="ARBA" id="ARBA00022679"/>
    </source>
</evidence>
<organism evidence="3 4">
    <name type="scientific">Candidatus Nitrospira nitrificans</name>
    <dbReference type="NCBI Taxonomy" id="1742973"/>
    <lineage>
        <taxon>Bacteria</taxon>
        <taxon>Pseudomonadati</taxon>
        <taxon>Nitrospirota</taxon>
        <taxon>Nitrospiria</taxon>
        <taxon>Nitrospirales</taxon>
        <taxon>Nitrospiraceae</taxon>
        <taxon>Nitrospira</taxon>
    </lineage>
</organism>
<name>A0A0S4LMA6_9BACT</name>
<dbReference type="EMBL" id="CZPZ01000032">
    <property type="protein sequence ID" value="CUS38705.1"/>
    <property type="molecule type" value="Genomic_DNA"/>
</dbReference>
<dbReference type="Gene3D" id="3.40.50.150">
    <property type="entry name" value="Vaccinia Virus protein VP39"/>
    <property type="match status" value="1"/>
</dbReference>
<proteinExistence type="predicted"/>
<accession>A0A0S4LMA6</accession>
<dbReference type="GO" id="GO:0003838">
    <property type="term" value="F:sterol 24-C-methyltransferase activity"/>
    <property type="evidence" value="ECO:0007669"/>
    <property type="project" value="TreeGrafter"/>
</dbReference>
<reference evidence="4" key="1">
    <citation type="submission" date="2015-10" db="EMBL/GenBank/DDBJ databases">
        <authorList>
            <person name="Luecker S."/>
            <person name="Luecker S."/>
        </authorList>
    </citation>
    <scope>NUCLEOTIDE SEQUENCE [LARGE SCALE GENOMIC DNA]</scope>
</reference>
<dbReference type="Pfam" id="PF08241">
    <property type="entry name" value="Methyltransf_11"/>
    <property type="match status" value="1"/>
</dbReference>
<dbReference type="AlphaFoldDB" id="A0A0S4LMA6"/>
<keyword evidence="1 3" id="KW-0808">Transferase</keyword>
<dbReference type="InterPro" id="IPR029063">
    <property type="entry name" value="SAM-dependent_MTases_sf"/>
</dbReference>
<dbReference type="GO" id="GO:0016126">
    <property type="term" value="P:sterol biosynthetic process"/>
    <property type="evidence" value="ECO:0007669"/>
    <property type="project" value="TreeGrafter"/>
</dbReference>
<evidence type="ECO:0000313" key="3">
    <source>
        <dbReference type="EMBL" id="CUS38705.1"/>
    </source>
</evidence>
<gene>
    <name evidence="3" type="ORF">COMA2_50228</name>
</gene>
<dbReference type="RefSeq" id="WP_217490792.1">
    <property type="nucleotide sequence ID" value="NZ_CZPZ01000032.1"/>
</dbReference>
<dbReference type="CDD" id="cd02440">
    <property type="entry name" value="AdoMet_MTases"/>
    <property type="match status" value="1"/>
</dbReference>
<dbReference type="STRING" id="1742973.COMA2_50228"/>
<evidence type="ECO:0000313" key="4">
    <source>
        <dbReference type="Proteomes" id="UP000198736"/>
    </source>
</evidence>
<dbReference type="InterPro" id="IPR013216">
    <property type="entry name" value="Methyltransf_11"/>
</dbReference>
<dbReference type="GO" id="GO:0032259">
    <property type="term" value="P:methylation"/>
    <property type="evidence" value="ECO:0007669"/>
    <property type="project" value="UniProtKB-KW"/>
</dbReference>
<dbReference type="SUPFAM" id="SSF53335">
    <property type="entry name" value="S-adenosyl-L-methionine-dependent methyltransferases"/>
    <property type="match status" value="1"/>
</dbReference>
<dbReference type="Proteomes" id="UP000198736">
    <property type="component" value="Unassembled WGS sequence"/>
</dbReference>
<evidence type="ECO:0000259" key="2">
    <source>
        <dbReference type="Pfam" id="PF08241"/>
    </source>
</evidence>
<feature type="domain" description="Methyltransferase type 11" evidence="2">
    <location>
        <begin position="48"/>
        <end position="146"/>
    </location>
</feature>
<keyword evidence="3" id="KW-0489">Methyltransferase</keyword>
<dbReference type="PANTHER" id="PTHR44068:SF1">
    <property type="entry name" value="HYPOTHETICAL LOC100005854"/>
    <property type="match status" value="1"/>
</dbReference>
<protein>
    <submittedName>
        <fullName evidence="3">Methyltransferase type 11</fullName>
    </submittedName>
</protein>
<dbReference type="InterPro" id="IPR050447">
    <property type="entry name" value="Erg6_SMT_methyltransf"/>
</dbReference>
<dbReference type="PANTHER" id="PTHR44068">
    <property type="entry name" value="ZGC:194242"/>
    <property type="match status" value="1"/>
</dbReference>